<dbReference type="InterPro" id="IPR053640">
    <property type="entry name" value="YsgD-like"/>
</dbReference>
<dbReference type="EMBL" id="QMDH01000051">
    <property type="protein sequence ID" value="RAZ63423.1"/>
    <property type="molecule type" value="Genomic_DNA"/>
</dbReference>
<dbReference type="NCBIfam" id="NF041266">
    <property type="entry name" value="YsgD_CorL"/>
    <property type="match status" value="1"/>
</dbReference>
<comment type="caution">
    <text evidence="1">The sequence shown here is derived from an EMBL/GenBank/DDBJ whole genome shotgun (WGS) entry which is preliminary data.</text>
</comment>
<proteinExistence type="predicted"/>
<evidence type="ECO:0000313" key="1">
    <source>
        <dbReference type="EMBL" id="RAZ63423.1"/>
    </source>
</evidence>
<sequence>MAGGGLCEAGNSLTFRKISLFCNNLLALYGEGQLMPFSVPLRVDATVIAGVTCAHDYAKRTFALDTPSRYWLNSLSSRNNS</sequence>
<name>A0A330GE73_ENTCL</name>
<gene>
    <name evidence="1" type="ORF">DP202_20490</name>
</gene>
<dbReference type="Proteomes" id="UP000251576">
    <property type="component" value="Unassembled WGS sequence"/>
</dbReference>
<reference evidence="1 2" key="1">
    <citation type="submission" date="2018-06" db="EMBL/GenBank/DDBJ databases">
        <title>ACT-28, a chromosomally-encoded AmpC with carbapenemase activity from Enterobacter kobei.</title>
        <authorList>
            <person name="Jousset A.B."/>
            <person name="Oueslati S."/>
            <person name="Bernabeu S."/>
            <person name="Takissian J."/>
            <person name="Creton E."/>
            <person name="Vogel A."/>
            <person name="Cotellon G."/>
            <person name="Bonnin R.A."/>
            <person name="Dortet L."/>
            <person name="Naas T."/>
        </authorList>
    </citation>
    <scope>NUCLEOTIDE SEQUENCE [LARGE SCALE GENOMIC DNA]</scope>
    <source>
        <strain evidence="1 2">99B3</strain>
    </source>
</reference>
<organism evidence="1 2">
    <name type="scientific">Enterobacter cloacae</name>
    <dbReference type="NCBI Taxonomy" id="550"/>
    <lineage>
        <taxon>Bacteria</taxon>
        <taxon>Pseudomonadati</taxon>
        <taxon>Pseudomonadota</taxon>
        <taxon>Gammaproteobacteria</taxon>
        <taxon>Enterobacterales</taxon>
        <taxon>Enterobacteriaceae</taxon>
        <taxon>Enterobacter</taxon>
        <taxon>Enterobacter cloacae complex</taxon>
    </lineage>
</organism>
<dbReference type="AlphaFoldDB" id="A0A330GE73"/>
<accession>A0A330GE73</accession>
<protein>
    <submittedName>
        <fullName evidence="1">Uncharacterized protein</fullName>
    </submittedName>
</protein>
<evidence type="ECO:0000313" key="2">
    <source>
        <dbReference type="Proteomes" id="UP000251576"/>
    </source>
</evidence>